<dbReference type="EMBL" id="JARKIF010000024">
    <property type="protein sequence ID" value="KAJ7615308.1"/>
    <property type="molecule type" value="Genomic_DNA"/>
</dbReference>
<keyword evidence="2" id="KW-1185">Reference proteome</keyword>
<accession>A0AAD7FF86</accession>
<gene>
    <name evidence="1" type="ORF">FB45DRAFT_935365</name>
</gene>
<proteinExistence type="predicted"/>
<evidence type="ECO:0000313" key="2">
    <source>
        <dbReference type="Proteomes" id="UP001221142"/>
    </source>
</evidence>
<protein>
    <submittedName>
        <fullName evidence="1">Uncharacterized protein</fullName>
    </submittedName>
</protein>
<organism evidence="1 2">
    <name type="scientific">Roridomyces roridus</name>
    <dbReference type="NCBI Taxonomy" id="1738132"/>
    <lineage>
        <taxon>Eukaryota</taxon>
        <taxon>Fungi</taxon>
        <taxon>Dikarya</taxon>
        <taxon>Basidiomycota</taxon>
        <taxon>Agaricomycotina</taxon>
        <taxon>Agaricomycetes</taxon>
        <taxon>Agaricomycetidae</taxon>
        <taxon>Agaricales</taxon>
        <taxon>Marasmiineae</taxon>
        <taxon>Mycenaceae</taxon>
        <taxon>Roridomyces</taxon>
    </lineage>
</organism>
<dbReference type="Proteomes" id="UP001221142">
    <property type="component" value="Unassembled WGS sequence"/>
</dbReference>
<sequence length="186" mass="21243">MLPALRELCFHEDIGSLGPFVEDMIRRSGCSLTTMAFSVRDSDVDAVKSCLSFTPALRDLQITCRDITSETLDAFFTLLRRNKKLVPCLASLQFHNCQTKVDLPSLVEMLTARRDGGSLRRFKMDFEPELKHGAWRPATPELNRRLAQLRALRSGELEVDIHPEAQWLDGYDHGVSIPFFWSLQLY</sequence>
<evidence type="ECO:0000313" key="1">
    <source>
        <dbReference type="EMBL" id="KAJ7615308.1"/>
    </source>
</evidence>
<reference evidence="1" key="1">
    <citation type="submission" date="2023-03" db="EMBL/GenBank/DDBJ databases">
        <title>Massive genome expansion in bonnet fungi (Mycena s.s.) driven by repeated elements and novel gene families across ecological guilds.</title>
        <authorList>
            <consortium name="Lawrence Berkeley National Laboratory"/>
            <person name="Harder C.B."/>
            <person name="Miyauchi S."/>
            <person name="Viragh M."/>
            <person name="Kuo A."/>
            <person name="Thoen E."/>
            <person name="Andreopoulos B."/>
            <person name="Lu D."/>
            <person name="Skrede I."/>
            <person name="Drula E."/>
            <person name="Henrissat B."/>
            <person name="Morin E."/>
            <person name="Kohler A."/>
            <person name="Barry K."/>
            <person name="LaButti K."/>
            <person name="Morin E."/>
            <person name="Salamov A."/>
            <person name="Lipzen A."/>
            <person name="Mereny Z."/>
            <person name="Hegedus B."/>
            <person name="Baldrian P."/>
            <person name="Stursova M."/>
            <person name="Weitz H."/>
            <person name="Taylor A."/>
            <person name="Grigoriev I.V."/>
            <person name="Nagy L.G."/>
            <person name="Martin F."/>
            <person name="Kauserud H."/>
        </authorList>
    </citation>
    <scope>NUCLEOTIDE SEQUENCE</scope>
    <source>
        <strain evidence="1">9284</strain>
    </source>
</reference>
<dbReference type="AlphaFoldDB" id="A0AAD7FF86"/>
<comment type="caution">
    <text evidence="1">The sequence shown here is derived from an EMBL/GenBank/DDBJ whole genome shotgun (WGS) entry which is preliminary data.</text>
</comment>
<name>A0AAD7FF86_9AGAR</name>
<dbReference type="SUPFAM" id="SSF52047">
    <property type="entry name" value="RNI-like"/>
    <property type="match status" value="1"/>
</dbReference>